<proteinExistence type="predicted"/>
<dbReference type="EMBL" id="VUJU01007861">
    <property type="protein sequence ID" value="KAF0739317.1"/>
    <property type="molecule type" value="Genomic_DNA"/>
</dbReference>
<evidence type="ECO:0000313" key="1">
    <source>
        <dbReference type="EMBL" id="KAF0739317.1"/>
    </source>
</evidence>
<accession>A0A6G0XGW6</accession>
<reference evidence="1 2" key="1">
    <citation type="submission" date="2019-08" db="EMBL/GenBank/DDBJ databases">
        <title>Whole genome of Aphis craccivora.</title>
        <authorList>
            <person name="Voronova N.V."/>
            <person name="Shulinski R.S."/>
            <person name="Bandarenka Y.V."/>
            <person name="Zhorov D.G."/>
            <person name="Warner D."/>
        </authorList>
    </citation>
    <scope>NUCLEOTIDE SEQUENCE [LARGE SCALE GENOMIC DNA]</scope>
    <source>
        <strain evidence="1">180601</strain>
        <tissue evidence="1">Whole Body</tissue>
    </source>
</reference>
<dbReference type="AlphaFoldDB" id="A0A6G0XGW6"/>
<gene>
    <name evidence="1" type="ORF">FWK35_00021116</name>
</gene>
<name>A0A6G0XGW6_APHCR</name>
<organism evidence="1 2">
    <name type="scientific">Aphis craccivora</name>
    <name type="common">Cowpea aphid</name>
    <dbReference type="NCBI Taxonomy" id="307492"/>
    <lineage>
        <taxon>Eukaryota</taxon>
        <taxon>Metazoa</taxon>
        <taxon>Ecdysozoa</taxon>
        <taxon>Arthropoda</taxon>
        <taxon>Hexapoda</taxon>
        <taxon>Insecta</taxon>
        <taxon>Pterygota</taxon>
        <taxon>Neoptera</taxon>
        <taxon>Paraneoptera</taxon>
        <taxon>Hemiptera</taxon>
        <taxon>Sternorrhyncha</taxon>
        <taxon>Aphidomorpha</taxon>
        <taxon>Aphidoidea</taxon>
        <taxon>Aphididae</taxon>
        <taxon>Aphidini</taxon>
        <taxon>Aphis</taxon>
        <taxon>Aphis</taxon>
    </lineage>
</organism>
<evidence type="ECO:0000313" key="2">
    <source>
        <dbReference type="Proteomes" id="UP000478052"/>
    </source>
</evidence>
<protein>
    <submittedName>
        <fullName evidence="1">THAP domain-containing protein 1-like</fullName>
    </submittedName>
</protein>
<sequence>MLMIVNEKYKVVIQTYIKQRILIRMKYFNSNMISLNKVRKSRARLQSVPRMYNRTDVVGCSVVQKKTRMMKYF</sequence>
<comment type="caution">
    <text evidence="1">The sequence shown here is derived from an EMBL/GenBank/DDBJ whole genome shotgun (WGS) entry which is preliminary data.</text>
</comment>
<dbReference type="Proteomes" id="UP000478052">
    <property type="component" value="Unassembled WGS sequence"/>
</dbReference>
<keyword evidence="2" id="KW-1185">Reference proteome</keyword>